<dbReference type="GO" id="GO:0005737">
    <property type="term" value="C:cytoplasm"/>
    <property type="evidence" value="ECO:0007669"/>
    <property type="project" value="UniProtKB-ARBA"/>
</dbReference>
<keyword evidence="4" id="KW-1185">Reference proteome</keyword>
<organism evidence="3 4">
    <name type="scientific">Aureimonas ureilytica</name>
    <dbReference type="NCBI Taxonomy" id="401562"/>
    <lineage>
        <taxon>Bacteria</taxon>
        <taxon>Pseudomonadati</taxon>
        <taxon>Pseudomonadota</taxon>
        <taxon>Alphaproteobacteria</taxon>
        <taxon>Hyphomicrobiales</taxon>
        <taxon>Aurantimonadaceae</taxon>
        <taxon>Aureimonas</taxon>
    </lineage>
</organism>
<evidence type="ECO:0000259" key="2">
    <source>
        <dbReference type="Pfam" id="PF13883"/>
    </source>
</evidence>
<dbReference type="SUPFAM" id="SSF50475">
    <property type="entry name" value="FMN-binding split barrel"/>
    <property type="match status" value="1"/>
</dbReference>
<accession>A0A175RHQ1</accession>
<reference evidence="3 4" key="1">
    <citation type="journal article" date="2016" name="Front. Microbiol.">
        <title>Genomic Resource of Rice Seed Associated Bacteria.</title>
        <authorList>
            <person name="Midha S."/>
            <person name="Bansal K."/>
            <person name="Sharma S."/>
            <person name="Kumar N."/>
            <person name="Patil P.P."/>
            <person name="Chaudhry V."/>
            <person name="Patil P.B."/>
        </authorList>
    </citation>
    <scope>NUCLEOTIDE SEQUENCE [LARGE SCALE GENOMIC DNA]</scope>
    <source>
        <strain evidence="3 4">NS365</strain>
    </source>
</reference>
<dbReference type="PANTHER" id="PTHR13343">
    <property type="entry name" value="CREG1 PROTEIN"/>
    <property type="match status" value="1"/>
</dbReference>
<sequence length="262" mass="28592">MSEDPEPTSSERAPYLKPDDAARALARRLLGESRHAALATVTMPAGQPLATRVALSTLPSGDVVLLLSGLSEHSRALASHPLASLLVGHTVPGDGLRLPRLTLRGHVVRLVPGADEARARTRYLARLPEAALYADFADFAFYSLTIVDGLLNAGFARAHRLDRADLCRDPSPEMEARESAVIRHMNEDHADSLSQIIASQRTTDQTNWRIATLDPLGFEALSDTGDLVRIDFAQVVVEPEGYRHAFVRLVKEARTKQARAKP</sequence>
<dbReference type="RefSeq" id="WP_058601807.1">
    <property type="nucleotide sequence ID" value="NZ_LDQA01000055.1"/>
</dbReference>
<name>A0A175RHQ1_9HYPH</name>
<evidence type="ECO:0000313" key="3">
    <source>
        <dbReference type="EMBL" id="KTR03317.1"/>
    </source>
</evidence>
<dbReference type="Gene3D" id="3.20.180.10">
    <property type="entry name" value="PNP-oxidase-like"/>
    <property type="match status" value="1"/>
</dbReference>
<dbReference type="InterPro" id="IPR037119">
    <property type="entry name" value="Haem_oxidase_HugZ-like_sf"/>
</dbReference>
<dbReference type="Pfam" id="PF10615">
    <property type="entry name" value="DUF2470"/>
    <property type="match status" value="1"/>
</dbReference>
<feature type="domain" description="CREG-like beta-barrel" evidence="2">
    <location>
        <begin position="22"/>
        <end position="156"/>
    </location>
</feature>
<evidence type="ECO:0000313" key="4">
    <source>
        <dbReference type="Proteomes" id="UP000078529"/>
    </source>
</evidence>
<gene>
    <name evidence="3" type="ORF">NS365_18670</name>
</gene>
<dbReference type="Gene3D" id="2.30.110.10">
    <property type="entry name" value="Electron Transport, Fmn-binding Protein, Chain A"/>
    <property type="match status" value="1"/>
</dbReference>
<dbReference type="Proteomes" id="UP000078529">
    <property type="component" value="Unassembled WGS sequence"/>
</dbReference>
<dbReference type="PANTHER" id="PTHR13343:SF17">
    <property type="entry name" value="CELLULAR REPRESSOR OF E1A-STIMULATED GENES, ISOFORM A"/>
    <property type="match status" value="1"/>
</dbReference>
<dbReference type="InterPro" id="IPR019595">
    <property type="entry name" value="DUF2470"/>
</dbReference>
<dbReference type="InterPro" id="IPR055343">
    <property type="entry name" value="CREG_beta-barrel"/>
</dbReference>
<dbReference type="Pfam" id="PF13883">
    <property type="entry name" value="CREG_beta-barrel"/>
    <property type="match status" value="1"/>
</dbReference>
<evidence type="ECO:0000259" key="1">
    <source>
        <dbReference type="Pfam" id="PF10615"/>
    </source>
</evidence>
<proteinExistence type="predicted"/>
<dbReference type="EMBL" id="LDQA01000055">
    <property type="protein sequence ID" value="KTR03317.1"/>
    <property type="molecule type" value="Genomic_DNA"/>
</dbReference>
<feature type="domain" description="DUF2470" evidence="1">
    <location>
        <begin position="179"/>
        <end position="249"/>
    </location>
</feature>
<comment type="caution">
    <text evidence="3">The sequence shown here is derived from an EMBL/GenBank/DDBJ whole genome shotgun (WGS) entry which is preliminary data.</text>
</comment>
<dbReference type="PATRIC" id="fig|401562.4.peg.3674"/>
<dbReference type="AlphaFoldDB" id="A0A175RHQ1"/>
<protein>
    <submittedName>
        <fullName evidence="3">Uncharacterized protein</fullName>
    </submittedName>
</protein>
<dbReference type="InterPro" id="IPR012349">
    <property type="entry name" value="Split_barrel_FMN-bd"/>
</dbReference>